<dbReference type="Proteomes" id="UP000028582">
    <property type="component" value="Unassembled WGS sequence"/>
</dbReference>
<proteinExistence type="predicted"/>
<gene>
    <name evidence="2" type="ORF">F444_10736</name>
</gene>
<keyword evidence="1" id="KW-0175">Coiled coil</keyword>
<evidence type="ECO:0000313" key="3">
    <source>
        <dbReference type="Proteomes" id="UP000028582"/>
    </source>
</evidence>
<name>A0A081A333_PHYNI</name>
<sequence>MSLSQAFARNAEAKIEFLEAKLEEEKRQWNENQAIVEHQKLDDLQERRSVRKQELLIELVGQQKTPEEITMFIKLAE</sequence>
<dbReference type="AlphaFoldDB" id="A0A081A333"/>
<accession>A0A081A333</accession>
<protein>
    <submittedName>
        <fullName evidence="2">Uncharacterized protein</fullName>
    </submittedName>
</protein>
<comment type="caution">
    <text evidence="2">The sequence shown here is derived from an EMBL/GenBank/DDBJ whole genome shotgun (WGS) entry which is preliminary data.</text>
</comment>
<evidence type="ECO:0000256" key="1">
    <source>
        <dbReference type="SAM" id="Coils"/>
    </source>
</evidence>
<organism evidence="2 3">
    <name type="scientific">Phytophthora nicotianae P1976</name>
    <dbReference type="NCBI Taxonomy" id="1317066"/>
    <lineage>
        <taxon>Eukaryota</taxon>
        <taxon>Sar</taxon>
        <taxon>Stramenopiles</taxon>
        <taxon>Oomycota</taxon>
        <taxon>Peronosporomycetes</taxon>
        <taxon>Peronosporales</taxon>
        <taxon>Peronosporaceae</taxon>
        <taxon>Phytophthora</taxon>
    </lineage>
</organism>
<feature type="coiled-coil region" evidence="1">
    <location>
        <begin position="8"/>
        <end position="39"/>
    </location>
</feature>
<dbReference type="EMBL" id="ANJA01001926">
    <property type="protein sequence ID" value="ETO73294.1"/>
    <property type="molecule type" value="Genomic_DNA"/>
</dbReference>
<evidence type="ECO:0000313" key="2">
    <source>
        <dbReference type="EMBL" id="ETO73294.1"/>
    </source>
</evidence>
<reference evidence="2 3" key="1">
    <citation type="submission" date="2013-11" db="EMBL/GenBank/DDBJ databases">
        <title>The Genome Sequence of Phytophthora parasitica P1976.</title>
        <authorList>
            <consortium name="The Broad Institute Genomics Platform"/>
            <person name="Russ C."/>
            <person name="Tyler B."/>
            <person name="Panabieres F."/>
            <person name="Shan W."/>
            <person name="Tripathy S."/>
            <person name="Grunwald N."/>
            <person name="Machado M."/>
            <person name="Johnson C.S."/>
            <person name="Walker B."/>
            <person name="Young S."/>
            <person name="Zeng Q."/>
            <person name="Gargeya S."/>
            <person name="Fitzgerald M."/>
            <person name="Haas B."/>
            <person name="Abouelleil A."/>
            <person name="Allen A.W."/>
            <person name="Alvarado L."/>
            <person name="Arachchi H.M."/>
            <person name="Berlin A.M."/>
            <person name="Chapman S.B."/>
            <person name="Gainer-Dewar J."/>
            <person name="Goldberg J."/>
            <person name="Griggs A."/>
            <person name="Gujja S."/>
            <person name="Hansen M."/>
            <person name="Howarth C."/>
            <person name="Imamovic A."/>
            <person name="Ireland A."/>
            <person name="Larimer J."/>
            <person name="McCowan C."/>
            <person name="Murphy C."/>
            <person name="Pearson M."/>
            <person name="Poon T.W."/>
            <person name="Priest M."/>
            <person name="Roberts A."/>
            <person name="Saif S."/>
            <person name="Shea T."/>
            <person name="Sisk P."/>
            <person name="Sykes S."/>
            <person name="Wortman J."/>
            <person name="Nusbaum C."/>
            <person name="Birren B."/>
        </authorList>
    </citation>
    <scope>NUCLEOTIDE SEQUENCE [LARGE SCALE GENOMIC DNA]</scope>
    <source>
        <strain evidence="2 3">P1976</strain>
    </source>
</reference>